<gene>
    <name evidence="5 6" type="primary">ubiC</name>
    <name evidence="6" type="ORF">NTG6680_2955</name>
</gene>
<dbReference type="RefSeq" id="WP_239797867.1">
    <property type="nucleotide sequence ID" value="NZ_OU912926.1"/>
</dbReference>
<keyword evidence="4 5" id="KW-0670">Pyruvate</keyword>
<dbReference type="InterPro" id="IPR007440">
    <property type="entry name" value="Chorismate--pyruvate_lyase"/>
</dbReference>
<evidence type="ECO:0000256" key="4">
    <source>
        <dbReference type="ARBA" id="ARBA00023317"/>
    </source>
</evidence>
<protein>
    <recommendedName>
        <fullName evidence="5">Probable chorismate pyruvate-lyase</fullName>
        <shortName evidence="5">CL</shortName>
        <shortName evidence="5">CPL</shortName>
        <ecNumber evidence="5">4.1.3.40</ecNumber>
    </recommendedName>
</protein>
<organism evidence="6 7">
    <name type="scientific">Candidatus Nitrotoga arctica</name>
    <dbReference type="NCBI Taxonomy" id="453162"/>
    <lineage>
        <taxon>Bacteria</taxon>
        <taxon>Pseudomonadati</taxon>
        <taxon>Pseudomonadota</taxon>
        <taxon>Betaproteobacteria</taxon>
        <taxon>Nitrosomonadales</taxon>
        <taxon>Gallionellaceae</taxon>
        <taxon>Candidatus Nitrotoga</taxon>
    </lineage>
</organism>
<dbReference type="PANTHER" id="PTHR38683:SF1">
    <property type="entry name" value="CHORISMATE PYRUVATE-LYASE"/>
    <property type="match status" value="1"/>
</dbReference>
<evidence type="ECO:0000256" key="2">
    <source>
        <dbReference type="ARBA" id="ARBA00022688"/>
    </source>
</evidence>
<dbReference type="PANTHER" id="PTHR38683">
    <property type="entry name" value="CHORISMATE PYRUVATE-LYASE"/>
    <property type="match status" value="1"/>
</dbReference>
<comment type="similarity">
    <text evidence="5">Belongs to the UbiC family.</text>
</comment>
<evidence type="ECO:0000256" key="1">
    <source>
        <dbReference type="ARBA" id="ARBA00022490"/>
    </source>
</evidence>
<dbReference type="EC" id="4.1.3.40" evidence="5"/>
<comment type="subcellular location">
    <subcellularLocation>
        <location evidence="5">Cytoplasm</location>
    </subcellularLocation>
</comment>
<keyword evidence="2 5" id="KW-0831">Ubiquinone biosynthesis</keyword>
<dbReference type="HAMAP" id="MF_01632">
    <property type="entry name" value="UbiC"/>
    <property type="match status" value="1"/>
</dbReference>
<dbReference type="Proteomes" id="UP000839052">
    <property type="component" value="Chromosome"/>
</dbReference>
<comment type="catalytic activity">
    <reaction evidence="5">
        <text>chorismate = 4-hydroxybenzoate + pyruvate</text>
        <dbReference type="Rhea" id="RHEA:16505"/>
        <dbReference type="ChEBI" id="CHEBI:15361"/>
        <dbReference type="ChEBI" id="CHEBI:17879"/>
        <dbReference type="ChEBI" id="CHEBI:29748"/>
        <dbReference type="EC" id="4.1.3.40"/>
    </reaction>
</comment>
<keyword evidence="3 5" id="KW-0456">Lyase</keyword>
<dbReference type="Gene3D" id="3.40.1410.10">
    <property type="entry name" value="Chorismate lyase-like"/>
    <property type="match status" value="1"/>
</dbReference>
<keyword evidence="1 5" id="KW-0963">Cytoplasm</keyword>
<keyword evidence="7" id="KW-1185">Reference proteome</keyword>
<dbReference type="Pfam" id="PF04345">
    <property type="entry name" value="Chor_lyase"/>
    <property type="match status" value="1"/>
</dbReference>
<reference evidence="6 7" key="1">
    <citation type="submission" date="2021-10" db="EMBL/GenBank/DDBJ databases">
        <authorList>
            <person name="Koch H."/>
        </authorList>
    </citation>
    <scope>NUCLEOTIDE SEQUENCE [LARGE SCALE GENOMIC DNA]</scope>
    <source>
        <strain evidence="6">6680</strain>
    </source>
</reference>
<comment type="caution">
    <text evidence="5">Lacks conserved residue(s) required for the propagation of feature annotation.</text>
</comment>
<sequence>MSDAYLTCSRALLIEQSEARGAKPIWGVESWRTFLPGIEAGYAPWLRTDGSLTLRIQQRCENLSVRNVHNRLATAIYDEAALLGLPAQQKIYTREVFLHADGKPVVFAHSVVATQHLCGAWYALRNLGNRPLGALLFAHPLVRRSVLHFHALKPNHPLYRRAAVALDTPPQKLWARRSLFILRNAPLLVTEVFLPDILALKK</sequence>
<comment type="function">
    <text evidence="5">Removes the pyruvyl group from chorismate, with concomitant aromatization of the ring, to provide 4-hydroxybenzoate (4HB) for the ubiquinone pathway.</text>
</comment>
<feature type="binding site" evidence="5">
    <location>
        <position position="94"/>
    </location>
    <ligand>
        <name>substrate</name>
    </ligand>
</feature>
<accession>A0ABM8Z2P6</accession>
<feature type="binding site" evidence="5">
    <location>
        <position position="191"/>
    </location>
    <ligand>
        <name>substrate</name>
    </ligand>
</feature>
<evidence type="ECO:0000313" key="7">
    <source>
        <dbReference type="Proteomes" id="UP000839052"/>
    </source>
</evidence>
<feature type="binding site" evidence="5">
    <location>
        <position position="132"/>
    </location>
    <ligand>
        <name>substrate</name>
    </ligand>
</feature>
<evidence type="ECO:0000313" key="6">
    <source>
        <dbReference type="EMBL" id="CAG9934204.1"/>
    </source>
</evidence>
<dbReference type="GO" id="GO:0008813">
    <property type="term" value="F:chorismate lyase activity"/>
    <property type="evidence" value="ECO:0007669"/>
    <property type="project" value="UniProtKB-EC"/>
</dbReference>
<dbReference type="InterPro" id="IPR028978">
    <property type="entry name" value="Chorismate_lyase_/UTRA_dom_sf"/>
</dbReference>
<dbReference type="SUPFAM" id="SSF64288">
    <property type="entry name" value="Chorismate lyase-like"/>
    <property type="match status" value="1"/>
</dbReference>
<proteinExistence type="inferred from homology"/>
<evidence type="ECO:0000256" key="5">
    <source>
        <dbReference type="HAMAP-Rule" id="MF_01632"/>
    </source>
</evidence>
<evidence type="ECO:0000256" key="3">
    <source>
        <dbReference type="ARBA" id="ARBA00023239"/>
    </source>
</evidence>
<comment type="pathway">
    <text evidence="5">Cofactor biosynthesis; ubiquinone biosynthesis.</text>
</comment>
<dbReference type="EMBL" id="OU912926">
    <property type="protein sequence ID" value="CAG9934204.1"/>
    <property type="molecule type" value="Genomic_DNA"/>
</dbReference>
<name>A0ABM8Z2P6_9PROT</name>